<evidence type="ECO:0000313" key="2">
    <source>
        <dbReference type="EMBL" id="CAF4435006.1"/>
    </source>
</evidence>
<dbReference type="EMBL" id="CAJOAY010032901">
    <property type="protein sequence ID" value="CAF4435006.1"/>
    <property type="molecule type" value="Genomic_DNA"/>
</dbReference>
<accession>A0A820R978</accession>
<comment type="caution">
    <text evidence="2">The sequence shown here is derived from an EMBL/GenBank/DDBJ whole genome shotgun (WGS) entry which is preliminary data.</text>
</comment>
<organism evidence="2 3">
    <name type="scientific">Adineta steineri</name>
    <dbReference type="NCBI Taxonomy" id="433720"/>
    <lineage>
        <taxon>Eukaryota</taxon>
        <taxon>Metazoa</taxon>
        <taxon>Spiralia</taxon>
        <taxon>Gnathifera</taxon>
        <taxon>Rotifera</taxon>
        <taxon>Eurotatoria</taxon>
        <taxon>Bdelloidea</taxon>
        <taxon>Adinetida</taxon>
        <taxon>Adinetidae</taxon>
        <taxon>Adineta</taxon>
    </lineage>
</organism>
<dbReference type="AlphaFoldDB" id="A0A820R978"/>
<reference evidence="2" key="1">
    <citation type="submission" date="2021-02" db="EMBL/GenBank/DDBJ databases">
        <authorList>
            <person name="Nowell W R."/>
        </authorList>
    </citation>
    <scope>NUCLEOTIDE SEQUENCE</scope>
</reference>
<keyword evidence="1" id="KW-0175">Coiled coil</keyword>
<feature type="non-terminal residue" evidence="2">
    <location>
        <position position="1"/>
    </location>
</feature>
<gene>
    <name evidence="2" type="ORF">OKA104_LOCUS53295</name>
</gene>
<protein>
    <submittedName>
        <fullName evidence="2">Uncharacterized protein</fullName>
    </submittedName>
</protein>
<proteinExistence type="predicted"/>
<feature type="coiled-coil region" evidence="1">
    <location>
        <begin position="4"/>
        <end position="64"/>
    </location>
</feature>
<dbReference type="Proteomes" id="UP000663881">
    <property type="component" value="Unassembled WGS sequence"/>
</dbReference>
<sequence>MNTIDELNKELNAMKEAYDRLDQQQTIEKVSTESLTDDVNKKENEELRESVVRLTEQCARLNEANCAWKEYQETQSENLRSKLSEHLPIDKTISFDDIAQQIIDQIMKERE</sequence>
<evidence type="ECO:0000313" key="3">
    <source>
        <dbReference type="Proteomes" id="UP000663881"/>
    </source>
</evidence>
<name>A0A820R978_9BILA</name>
<evidence type="ECO:0000256" key="1">
    <source>
        <dbReference type="SAM" id="Coils"/>
    </source>
</evidence>